<protein>
    <recommendedName>
        <fullName evidence="1">Glyoxalase/fosfomycin resistance/dioxygenase domain-containing protein</fullName>
    </recommendedName>
</protein>
<organism evidence="2 3">
    <name type="scientific">Hyaloscypha bicolor E</name>
    <dbReference type="NCBI Taxonomy" id="1095630"/>
    <lineage>
        <taxon>Eukaryota</taxon>
        <taxon>Fungi</taxon>
        <taxon>Dikarya</taxon>
        <taxon>Ascomycota</taxon>
        <taxon>Pezizomycotina</taxon>
        <taxon>Leotiomycetes</taxon>
        <taxon>Helotiales</taxon>
        <taxon>Hyaloscyphaceae</taxon>
        <taxon>Hyaloscypha</taxon>
        <taxon>Hyaloscypha bicolor</taxon>
    </lineage>
</organism>
<dbReference type="OrthoDB" id="5371818at2759"/>
<sequence length="143" mass="15994">MATPTFANPGKTVIKPISLAHDEKHHRIAIAGLPGSVPKDPNAAGLFHFAFIFNSLTDLALAYRQRLAHGLEPYWCVNHGPTTSIYYHDPDGNDIETQVDNFNTIEEANEFLKSPFFAENPIGRNFDPEELIRRLEAGYQDEG</sequence>
<dbReference type="RefSeq" id="XP_024743445.1">
    <property type="nucleotide sequence ID" value="XM_024882352.1"/>
</dbReference>
<keyword evidence="3" id="KW-1185">Reference proteome</keyword>
<proteinExistence type="predicted"/>
<dbReference type="InterPro" id="IPR029068">
    <property type="entry name" value="Glyas_Bleomycin-R_OHBP_Dase"/>
</dbReference>
<dbReference type="EMBL" id="KZ613743">
    <property type="protein sequence ID" value="PMD66541.1"/>
    <property type="molecule type" value="Genomic_DNA"/>
</dbReference>
<name>A0A2J6TU58_9HELO</name>
<evidence type="ECO:0000313" key="2">
    <source>
        <dbReference type="EMBL" id="PMD66541.1"/>
    </source>
</evidence>
<dbReference type="InParanoid" id="A0A2J6TU58"/>
<dbReference type="GeneID" id="36590429"/>
<gene>
    <name evidence="2" type="ORF">K444DRAFT_624042</name>
</gene>
<dbReference type="SUPFAM" id="SSF54593">
    <property type="entry name" value="Glyoxalase/Bleomycin resistance protein/Dihydroxybiphenyl dioxygenase"/>
    <property type="match status" value="1"/>
</dbReference>
<reference evidence="2 3" key="1">
    <citation type="submission" date="2016-04" db="EMBL/GenBank/DDBJ databases">
        <title>A degradative enzymes factory behind the ericoid mycorrhizal symbiosis.</title>
        <authorList>
            <consortium name="DOE Joint Genome Institute"/>
            <person name="Martino E."/>
            <person name="Morin E."/>
            <person name="Grelet G."/>
            <person name="Kuo A."/>
            <person name="Kohler A."/>
            <person name="Daghino S."/>
            <person name="Barry K."/>
            <person name="Choi C."/>
            <person name="Cichocki N."/>
            <person name="Clum A."/>
            <person name="Copeland A."/>
            <person name="Hainaut M."/>
            <person name="Haridas S."/>
            <person name="Labutti K."/>
            <person name="Lindquist E."/>
            <person name="Lipzen A."/>
            <person name="Khouja H.-R."/>
            <person name="Murat C."/>
            <person name="Ohm R."/>
            <person name="Olson A."/>
            <person name="Spatafora J."/>
            <person name="Veneault-Fourrey C."/>
            <person name="Henrissat B."/>
            <person name="Grigoriev I."/>
            <person name="Martin F."/>
            <person name="Perotto S."/>
        </authorList>
    </citation>
    <scope>NUCLEOTIDE SEQUENCE [LARGE SCALE GENOMIC DNA]</scope>
    <source>
        <strain evidence="2 3">E</strain>
    </source>
</reference>
<evidence type="ECO:0000259" key="1">
    <source>
        <dbReference type="Pfam" id="PF00903"/>
    </source>
</evidence>
<dbReference type="AlphaFoldDB" id="A0A2J6TU58"/>
<feature type="domain" description="Glyoxalase/fosfomycin resistance/dioxygenase" evidence="1">
    <location>
        <begin position="20"/>
        <end position="96"/>
    </location>
</feature>
<dbReference type="InterPro" id="IPR004360">
    <property type="entry name" value="Glyas_Fos-R_dOase_dom"/>
</dbReference>
<accession>A0A2J6TU58</accession>
<dbReference type="Gene3D" id="3.10.180.10">
    <property type="entry name" value="2,3-Dihydroxybiphenyl 1,2-Dioxygenase, domain 1"/>
    <property type="match status" value="1"/>
</dbReference>
<dbReference type="Pfam" id="PF00903">
    <property type="entry name" value="Glyoxalase"/>
    <property type="match status" value="1"/>
</dbReference>
<evidence type="ECO:0000313" key="3">
    <source>
        <dbReference type="Proteomes" id="UP000235371"/>
    </source>
</evidence>
<dbReference type="Proteomes" id="UP000235371">
    <property type="component" value="Unassembled WGS sequence"/>
</dbReference>